<evidence type="ECO:0000256" key="1">
    <source>
        <dbReference type="SAM" id="MobiDB-lite"/>
    </source>
</evidence>
<keyword evidence="4" id="KW-1185">Reference proteome</keyword>
<feature type="compositionally biased region" description="Low complexity" evidence="1">
    <location>
        <begin position="16"/>
        <end position="25"/>
    </location>
</feature>
<name>A0A8J7SCC5_9BACT</name>
<evidence type="ECO:0000313" key="3">
    <source>
        <dbReference type="EMBL" id="MBJ6727064.1"/>
    </source>
</evidence>
<protein>
    <submittedName>
        <fullName evidence="3">IPT/TIG domain-containing protein</fullName>
    </submittedName>
</protein>
<feature type="region of interest" description="Disordered" evidence="1">
    <location>
        <begin position="1"/>
        <end position="27"/>
    </location>
</feature>
<reference evidence="3" key="1">
    <citation type="submission" date="2020-12" db="EMBL/GenBank/DDBJ databases">
        <title>Geomonas sp. Red875, isolated from river sediment.</title>
        <authorList>
            <person name="Xu Z."/>
            <person name="Zhang Z."/>
            <person name="Masuda Y."/>
            <person name="Itoh H."/>
            <person name="Senoo K."/>
        </authorList>
    </citation>
    <scope>NUCLEOTIDE SEQUENCE</scope>
    <source>
        <strain evidence="3">Red875</strain>
    </source>
</reference>
<dbReference type="InterPro" id="IPR002909">
    <property type="entry name" value="IPT_dom"/>
</dbReference>
<dbReference type="SUPFAM" id="SSF81296">
    <property type="entry name" value="E set domains"/>
    <property type="match status" value="2"/>
</dbReference>
<dbReference type="AlphaFoldDB" id="A0A8J7SCC5"/>
<comment type="caution">
    <text evidence="3">The sequence shown here is derived from an EMBL/GenBank/DDBJ whole genome shotgun (WGS) entry which is preliminary data.</text>
</comment>
<dbReference type="InterPro" id="IPR014756">
    <property type="entry name" value="Ig_E-set"/>
</dbReference>
<evidence type="ECO:0000259" key="2">
    <source>
        <dbReference type="Pfam" id="PF01833"/>
    </source>
</evidence>
<organism evidence="3 4">
    <name type="scientific">Geomesophilobacter sediminis</name>
    <dbReference type="NCBI Taxonomy" id="2798584"/>
    <lineage>
        <taxon>Bacteria</taxon>
        <taxon>Pseudomonadati</taxon>
        <taxon>Thermodesulfobacteriota</taxon>
        <taxon>Desulfuromonadia</taxon>
        <taxon>Geobacterales</taxon>
        <taxon>Geobacteraceae</taxon>
        <taxon>Geomesophilobacter</taxon>
    </lineage>
</organism>
<feature type="domain" description="IPT/TIG" evidence="2">
    <location>
        <begin position="37"/>
        <end position="112"/>
    </location>
</feature>
<gene>
    <name evidence="3" type="ORF">JFN93_20320</name>
</gene>
<accession>A0A8J7SCC5</accession>
<dbReference type="Gene3D" id="2.60.40.10">
    <property type="entry name" value="Immunoglobulins"/>
    <property type="match status" value="2"/>
</dbReference>
<dbReference type="Pfam" id="PF01833">
    <property type="entry name" value="TIG"/>
    <property type="match status" value="2"/>
</dbReference>
<evidence type="ECO:0000313" key="4">
    <source>
        <dbReference type="Proteomes" id="UP000636888"/>
    </source>
</evidence>
<dbReference type="Proteomes" id="UP000636888">
    <property type="component" value="Unassembled WGS sequence"/>
</dbReference>
<feature type="domain" description="IPT/TIG" evidence="2">
    <location>
        <begin position="118"/>
        <end position="196"/>
    </location>
</feature>
<dbReference type="InterPro" id="IPR013783">
    <property type="entry name" value="Ig-like_fold"/>
</dbReference>
<sequence length="296" mass="31385">MTWSAVAQPLPPLPTPREGVPAAGGAARGEARSAPLTVLSIIPAQGEPGITVTLNGNGFTDRTVAFLGATEVRTTLVADKVLTLVIPDLQPGLYALYLRREDGTTSRPYNFSVQPVRPEISSLSPEKIDACAAGREREVTVNGLNFQRGAQIVFDGGGIGTRFVSPEAVAFVTPQLPSGLHQVMVRNPSGAASDPLALIIDSKPEISNVAIGSDYVSYYELIVSGRNFQQGSTLVVDGVRIHTGEPRAGNRESLIYAGCSQIIYQRHPYDATPKDLRLQVVNPNGEESGVVSVTAP</sequence>
<dbReference type="EMBL" id="JAEMHM010000019">
    <property type="protein sequence ID" value="MBJ6727064.1"/>
    <property type="molecule type" value="Genomic_DNA"/>
</dbReference>
<proteinExistence type="predicted"/>